<name>A0A0R2BDS8_SECCO</name>
<dbReference type="GO" id="GO:0004601">
    <property type="term" value="F:peroxidase activity"/>
    <property type="evidence" value="ECO:0007669"/>
    <property type="project" value="UniProtKB-KW"/>
</dbReference>
<feature type="domain" description="AB hydrolase-1" evidence="1">
    <location>
        <begin position="21"/>
        <end position="248"/>
    </location>
</feature>
<dbReference type="EMBL" id="AYYR01000013">
    <property type="protein sequence ID" value="KRM77130.1"/>
    <property type="molecule type" value="Genomic_DNA"/>
</dbReference>
<dbReference type="PANTHER" id="PTHR43798">
    <property type="entry name" value="MONOACYLGLYCEROL LIPASE"/>
    <property type="match status" value="1"/>
</dbReference>
<dbReference type="GO" id="GO:0016020">
    <property type="term" value="C:membrane"/>
    <property type="evidence" value="ECO:0007669"/>
    <property type="project" value="TreeGrafter"/>
</dbReference>
<dbReference type="SUPFAM" id="SSF53474">
    <property type="entry name" value="alpha/beta-Hydrolases"/>
    <property type="match status" value="1"/>
</dbReference>
<dbReference type="STRING" id="33960.TY91_14115"/>
<dbReference type="Pfam" id="PF00561">
    <property type="entry name" value="Abhydrolase_1"/>
    <property type="match status" value="1"/>
</dbReference>
<dbReference type="PANTHER" id="PTHR43798:SF33">
    <property type="entry name" value="HYDROLASE, PUTATIVE (AFU_ORTHOLOGUE AFUA_2G14860)-RELATED"/>
    <property type="match status" value="1"/>
</dbReference>
<evidence type="ECO:0000313" key="2">
    <source>
        <dbReference type="EMBL" id="KRM77130.1"/>
    </source>
</evidence>
<dbReference type="InterPro" id="IPR000073">
    <property type="entry name" value="AB_hydrolase_1"/>
</dbReference>
<comment type="caution">
    <text evidence="2">The sequence shown here is derived from an EMBL/GenBank/DDBJ whole genome shotgun (WGS) entry which is preliminary data.</text>
</comment>
<protein>
    <submittedName>
        <fullName evidence="2">Arylesterase, non-heme chloride peroxidase</fullName>
    </submittedName>
</protein>
<accession>A0A0R2BDS8</accession>
<reference evidence="2 3" key="1">
    <citation type="journal article" date="2015" name="Genome Announc.">
        <title>Expanding the biotechnology potential of lactobacilli through comparative genomics of 213 strains and associated genera.</title>
        <authorList>
            <person name="Sun Z."/>
            <person name="Harris H.M."/>
            <person name="McCann A."/>
            <person name="Guo C."/>
            <person name="Argimon S."/>
            <person name="Zhang W."/>
            <person name="Yang X."/>
            <person name="Jeffery I.B."/>
            <person name="Cooney J.C."/>
            <person name="Kagawa T.F."/>
            <person name="Liu W."/>
            <person name="Song Y."/>
            <person name="Salvetti E."/>
            <person name="Wrobel A."/>
            <person name="Rasinkangas P."/>
            <person name="Parkhill J."/>
            <person name="Rea M.C."/>
            <person name="O'Sullivan O."/>
            <person name="Ritari J."/>
            <person name="Douillard F.P."/>
            <person name="Paul Ross R."/>
            <person name="Yang R."/>
            <person name="Briner A.E."/>
            <person name="Felis G.E."/>
            <person name="de Vos W.M."/>
            <person name="Barrangou R."/>
            <person name="Klaenhammer T.R."/>
            <person name="Caufield P.W."/>
            <person name="Cui Y."/>
            <person name="Zhang H."/>
            <person name="O'Toole P.W."/>
        </authorList>
    </citation>
    <scope>NUCLEOTIDE SEQUENCE [LARGE SCALE GENOMIC DNA]</scope>
    <source>
        <strain evidence="2 3">DSM 20515</strain>
    </source>
</reference>
<dbReference type="Proteomes" id="UP000051845">
    <property type="component" value="Unassembled WGS sequence"/>
</dbReference>
<dbReference type="PATRIC" id="fig|1423733.4.peg.388"/>
<evidence type="ECO:0000259" key="1">
    <source>
        <dbReference type="Pfam" id="PF00561"/>
    </source>
</evidence>
<dbReference type="InterPro" id="IPR029058">
    <property type="entry name" value="AB_hydrolase_fold"/>
</dbReference>
<keyword evidence="2" id="KW-0575">Peroxidase</keyword>
<dbReference type="InterPro" id="IPR050266">
    <property type="entry name" value="AB_hydrolase_sf"/>
</dbReference>
<dbReference type="AlphaFoldDB" id="A0A0R2BDS8"/>
<proteinExistence type="predicted"/>
<dbReference type="Gene3D" id="3.40.50.1820">
    <property type="entry name" value="alpha/beta hydrolase"/>
    <property type="match status" value="1"/>
</dbReference>
<keyword evidence="2" id="KW-0560">Oxidoreductase</keyword>
<gene>
    <name evidence="2" type="ORF">FC82_GL000367</name>
</gene>
<evidence type="ECO:0000313" key="3">
    <source>
        <dbReference type="Proteomes" id="UP000051845"/>
    </source>
</evidence>
<organism evidence="2 3">
    <name type="scientific">Secundilactobacillus collinoides DSM 20515 = JCM 1123</name>
    <dbReference type="NCBI Taxonomy" id="1423733"/>
    <lineage>
        <taxon>Bacteria</taxon>
        <taxon>Bacillati</taxon>
        <taxon>Bacillota</taxon>
        <taxon>Bacilli</taxon>
        <taxon>Lactobacillales</taxon>
        <taxon>Lactobacillaceae</taxon>
        <taxon>Secundilactobacillus</taxon>
    </lineage>
</organism>
<sequence>MTQCIASDNTPIYFTDTGAGPVLMLAHGYGCTSRYFRKNIPELSKHFRVIAVDLRGQGHSNKVTKGPRVSRLATDIHGLLTELNLTNVTYLGWSMGASVGWNYWDLFGADRLAKFIFVDEPALAAADPDNPTGAMSMDDLTAFQNNMRDHTDATIETFIRSLLHKKELNIDDLVADSQLGNGDFLSQLIFNHHVLDWSDVLPTITLPTLVFSGENSLVNWKSTKHVSDMIPNSRFERFSDAGHMLFFEYPEKFNQLVTEFVENKQFQLQ</sequence>
<dbReference type="RefSeq" id="WP_056996131.1">
    <property type="nucleotide sequence ID" value="NZ_AYYR01000013.1"/>
</dbReference>